<evidence type="ECO:0000313" key="7">
    <source>
        <dbReference type="EMBL" id="GBG07527.1"/>
    </source>
</evidence>
<keyword evidence="2 4" id="KW-0378">Hydrolase</keyword>
<dbReference type="AlphaFoldDB" id="A0A2R5ELU7"/>
<dbReference type="PANTHER" id="PTHR31308">
    <property type="match status" value="1"/>
</dbReference>
<gene>
    <name evidence="7" type="ORF">PAT3040_02080</name>
</gene>
<dbReference type="GO" id="GO:1901136">
    <property type="term" value="P:carbohydrate derivative catabolic process"/>
    <property type="evidence" value="ECO:0007669"/>
    <property type="project" value="UniProtKB-ARBA"/>
</dbReference>
<evidence type="ECO:0000256" key="1">
    <source>
        <dbReference type="ARBA" id="ARBA00005641"/>
    </source>
</evidence>
<proteinExistence type="inferred from homology"/>
<comment type="caution">
    <text evidence="7">The sequence shown here is derived from an EMBL/GenBank/DDBJ whole genome shotgun (WGS) entry which is preliminary data.</text>
</comment>
<dbReference type="SUPFAM" id="SSF51445">
    <property type="entry name" value="(Trans)glycosidases"/>
    <property type="match status" value="1"/>
</dbReference>
<dbReference type="GO" id="GO:0004553">
    <property type="term" value="F:hydrolase activity, hydrolyzing O-glycosyl compounds"/>
    <property type="evidence" value="ECO:0007669"/>
    <property type="project" value="InterPro"/>
</dbReference>
<dbReference type="PANTHER" id="PTHR31308:SF3">
    <property type="entry name" value="ENDOGLYCOCERAMIDASE"/>
    <property type="match status" value="1"/>
</dbReference>
<dbReference type="Pfam" id="PF18564">
    <property type="entry name" value="Glyco_hydro_5_C"/>
    <property type="match status" value="1"/>
</dbReference>
<dbReference type="InterPro" id="IPR001547">
    <property type="entry name" value="Glyco_hydro_5"/>
</dbReference>
<feature type="domain" description="Glycoside hydrolase family 5" evidence="5">
    <location>
        <begin position="13"/>
        <end position="391"/>
    </location>
</feature>
<protein>
    <recommendedName>
        <fullName evidence="9">Cellulase</fullName>
    </recommendedName>
</protein>
<evidence type="ECO:0000259" key="5">
    <source>
        <dbReference type="Pfam" id="PF00150"/>
    </source>
</evidence>
<dbReference type="InterPro" id="IPR017853">
    <property type="entry name" value="GH"/>
</dbReference>
<feature type="domain" description="Glycoside hydrolase family 5 C-terminal" evidence="6">
    <location>
        <begin position="408"/>
        <end position="486"/>
    </location>
</feature>
<dbReference type="InterPro" id="IPR052066">
    <property type="entry name" value="Glycosphingolipid_Hydrolases"/>
</dbReference>
<dbReference type="InterPro" id="IPR041036">
    <property type="entry name" value="GH5_C"/>
</dbReference>
<dbReference type="InterPro" id="IPR013780">
    <property type="entry name" value="Glyco_hydro_b"/>
</dbReference>
<evidence type="ECO:0000259" key="6">
    <source>
        <dbReference type="Pfam" id="PF18564"/>
    </source>
</evidence>
<evidence type="ECO:0000256" key="4">
    <source>
        <dbReference type="RuleBase" id="RU361153"/>
    </source>
</evidence>
<dbReference type="GO" id="GO:0016042">
    <property type="term" value="P:lipid catabolic process"/>
    <property type="evidence" value="ECO:0007669"/>
    <property type="project" value="UniProtKB-ARBA"/>
</dbReference>
<dbReference type="Pfam" id="PF00150">
    <property type="entry name" value="Cellulase"/>
    <property type="match status" value="1"/>
</dbReference>
<keyword evidence="3 4" id="KW-0326">Glycosidase</keyword>
<dbReference type="Proteomes" id="UP000245202">
    <property type="component" value="Unassembled WGS sequence"/>
</dbReference>
<dbReference type="Gene3D" id="2.60.40.1180">
    <property type="entry name" value="Golgi alpha-mannosidase II"/>
    <property type="match status" value="1"/>
</dbReference>
<dbReference type="EMBL" id="BDQX01000098">
    <property type="protein sequence ID" value="GBG07527.1"/>
    <property type="molecule type" value="Genomic_DNA"/>
</dbReference>
<evidence type="ECO:0000313" key="8">
    <source>
        <dbReference type="Proteomes" id="UP000245202"/>
    </source>
</evidence>
<evidence type="ECO:0008006" key="9">
    <source>
        <dbReference type="Google" id="ProtNLM"/>
    </source>
</evidence>
<organism evidence="7 8">
    <name type="scientific">Paenibacillus agaridevorans</name>
    <dbReference type="NCBI Taxonomy" id="171404"/>
    <lineage>
        <taxon>Bacteria</taxon>
        <taxon>Bacillati</taxon>
        <taxon>Bacillota</taxon>
        <taxon>Bacilli</taxon>
        <taxon>Bacillales</taxon>
        <taxon>Paenibacillaceae</taxon>
        <taxon>Paenibacillus</taxon>
    </lineage>
</organism>
<name>A0A2R5ELU7_9BACL</name>
<comment type="similarity">
    <text evidence="1 4">Belongs to the glycosyl hydrolase 5 (cellulase A) family.</text>
</comment>
<evidence type="ECO:0000256" key="3">
    <source>
        <dbReference type="ARBA" id="ARBA00023295"/>
    </source>
</evidence>
<evidence type="ECO:0000256" key="2">
    <source>
        <dbReference type="ARBA" id="ARBA00022801"/>
    </source>
</evidence>
<dbReference type="GO" id="GO:0000272">
    <property type="term" value="P:polysaccharide catabolic process"/>
    <property type="evidence" value="ECO:0007669"/>
    <property type="project" value="InterPro"/>
</dbReference>
<keyword evidence="8" id="KW-1185">Reference proteome</keyword>
<sequence length="496" mass="56481">MKNMTTNGSRFIDAQGRQVILHGISMVCKDKEKGYLDHWTDKDFLKLKQWGFNVIRLGIIWDGIEPQPGQFDGQYIENVRGMIQMAHRYGLYVFLDMHQDLYSSLYADGAPAWATLIDDHVYVKTELWSDAYLFDRAVQTAFDHFWSNTPASDGIGLQDHYVAAWRFVAERLRDEPNLIGYDMMNEPFIGSKVEEMVGGMFTAYGELVAERRGQPPDMKELLDIWTDHEKKLQALEMLNSVDAYRFIMQATAPAQDVFEKNVLSPFFQKIGQAIREVDPDRILFLETNYFSNLGVASSIQPIKDAQGQRDAQQAYAPHGYDLVTDSEFVHAADSRRIDFIFDNHVQTRDRLDMPMLIGEWGAYGESRLAEQACLDVQKNFERMLCGDVYWCYLYPDMDQFSSFNGVCRGIPSVVAGTILSYHYDRSGSFFEMEWIEDGSIDAPTRIYFPDIEVMRSGMKSLTSSESGYAWSGLEGTKAGYLSISSSGGGRRSLQIG</sequence>
<dbReference type="Gene3D" id="3.20.20.80">
    <property type="entry name" value="Glycosidases"/>
    <property type="match status" value="1"/>
</dbReference>
<accession>A0A2R5ELU7</accession>
<reference evidence="7 8" key="1">
    <citation type="submission" date="2017-08" db="EMBL/GenBank/DDBJ databases">
        <title>Substantial Increase in Enzyme Production by Combined Drug-Resistance Mutations in Paenibacillus agaridevorans.</title>
        <authorList>
            <person name="Tanaka Y."/>
            <person name="Funane K."/>
            <person name="Hosaka T."/>
            <person name="Shiwa Y."/>
            <person name="Fujita N."/>
            <person name="Miyazaki T."/>
            <person name="Yoshikawa H."/>
            <person name="Murakami K."/>
            <person name="Kasahara K."/>
            <person name="Inaoka T."/>
            <person name="Hiraga Y."/>
            <person name="Ochi K."/>
        </authorList>
    </citation>
    <scope>NUCLEOTIDE SEQUENCE [LARGE SCALE GENOMIC DNA]</scope>
    <source>
        <strain evidence="7 8">T-3040</strain>
    </source>
</reference>